<dbReference type="InterPro" id="IPR000719">
    <property type="entry name" value="Prot_kinase_dom"/>
</dbReference>
<dbReference type="GO" id="GO:0005524">
    <property type="term" value="F:ATP binding"/>
    <property type="evidence" value="ECO:0007669"/>
    <property type="project" value="InterPro"/>
</dbReference>
<evidence type="ECO:0000256" key="2">
    <source>
        <dbReference type="ARBA" id="ARBA00012483"/>
    </source>
</evidence>
<reference evidence="5" key="2">
    <citation type="submission" date="2015-03" db="UniProtKB">
        <authorList>
            <consortium name="EnsemblPlants"/>
        </authorList>
    </citation>
    <scope>IDENTIFICATION</scope>
</reference>
<dbReference type="PANTHER" id="PTHR45647">
    <property type="entry name" value="OS02G0152300 PROTEIN"/>
    <property type="match status" value="1"/>
</dbReference>
<keyword evidence="3" id="KW-0833">Ubl conjugation pathway</keyword>
<dbReference type="EC" id="2.3.2.27" evidence="2"/>
<protein>
    <recommendedName>
        <fullName evidence="2">RING-type E3 ubiquitin transferase</fullName>
        <ecNumber evidence="2">2.3.2.27</ecNumber>
    </recommendedName>
</protein>
<dbReference type="InterPro" id="IPR011009">
    <property type="entry name" value="Kinase-like_dom_sf"/>
</dbReference>
<proteinExistence type="predicted"/>
<evidence type="ECO:0000259" key="4">
    <source>
        <dbReference type="PROSITE" id="PS50011"/>
    </source>
</evidence>
<evidence type="ECO:0000256" key="3">
    <source>
        <dbReference type="ARBA" id="ARBA00022786"/>
    </source>
</evidence>
<dbReference type="EnsemblPlants" id="OBART01G20610.1">
    <property type="protein sequence ID" value="OBART01G20610.1"/>
    <property type="gene ID" value="OBART01G20610"/>
</dbReference>
<name>A0A0D3EQI4_9ORYZ</name>
<dbReference type="PROSITE" id="PS50011">
    <property type="entry name" value="PROTEIN_KINASE_DOM"/>
    <property type="match status" value="1"/>
</dbReference>
<dbReference type="STRING" id="65489.A0A0D3EQI4"/>
<comment type="catalytic activity">
    <reaction evidence="1">
        <text>S-ubiquitinyl-[E2 ubiquitin-conjugating enzyme]-L-cysteine + [acceptor protein]-L-lysine = [E2 ubiquitin-conjugating enzyme]-L-cysteine + N(6)-ubiquitinyl-[acceptor protein]-L-lysine.</text>
        <dbReference type="EC" id="2.3.2.27"/>
    </reaction>
</comment>
<feature type="domain" description="Protein kinase" evidence="4">
    <location>
        <begin position="1"/>
        <end position="66"/>
    </location>
</feature>
<dbReference type="GO" id="GO:0004672">
    <property type="term" value="F:protein kinase activity"/>
    <property type="evidence" value="ECO:0007669"/>
    <property type="project" value="InterPro"/>
</dbReference>
<evidence type="ECO:0000313" key="5">
    <source>
        <dbReference type="EnsemblPlants" id="OBART01G20610.1"/>
    </source>
</evidence>
<dbReference type="Gramene" id="OBART01G20610.1">
    <property type="protein sequence ID" value="OBART01G20610.1"/>
    <property type="gene ID" value="OBART01G20610"/>
</dbReference>
<dbReference type="AlphaFoldDB" id="A0A0D3EQI4"/>
<reference evidence="5" key="1">
    <citation type="journal article" date="2009" name="Rice">
        <title>De Novo Next Generation Sequencing of Plant Genomes.</title>
        <authorList>
            <person name="Rounsley S."/>
            <person name="Marri P.R."/>
            <person name="Yu Y."/>
            <person name="He R."/>
            <person name="Sisneros N."/>
            <person name="Goicoechea J.L."/>
            <person name="Lee S.J."/>
            <person name="Angelova A."/>
            <person name="Kudrna D."/>
            <person name="Luo M."/>
            <person name="Affourtit J."/>
            <person name="Desany B."/>
            <person name="Knight J."/>
            <person name="Niazi F."/>
            <person name="Egholm M."/>
            <person name="Wing R.A."/>
        </authorList>
    </citation>
    <scope>NUCLEOTIDE SEQUENCE [LARGE SCALE GENOMIC DNA]</scope>
    <source>
        <strain evidence="5">cv. IRGC 105608</strain>
    </source>
</reference>
<sequence>MEPAVQDLGITTALLFLHQTKPESLVRRDLKPANILLDRNILLKSMKLLISHTAELRGVNFAESVE</sequence>
<dbReference type="PANTHER" id="PTHR45647:SF139">
    <property type="entry name" value="OS02G0152300 PROTEIN"/>
    <property type="match status" value="1"/>
</dbReference>
<dbReference type="HOGENOM" id="CLU_2835157_0_0_1"/>
<evidence type="ECO:0000313" key="6">
    <source>
        <dbReference type="Proteomes" id="UP000026960"/>
    </source>
</evidence>
<keyword evidence="6" id="KW-1185">Reference proteome</keyword>
<dbReference type="GO" id="GO:0061630">
    <property type="term" value="F:ubiquitin protein ligase activity"/>
    <property type="evidence" value="ECO:0007669"/>
    <property type="project" value="UniProtKB-EC"/>
</dbReference>
<organism evidence="5">
    <name type="scientific">Oryza barthii</name>
    <dbReference type="NCBI Taxonomy" id="65489"/>
    <lineage>
        <taxon>Eukaryota</taxon>
        <taxon>Viridiplantae</taxon>
        <taxon>Streptophyta</taxon>
        <taxon>Embryophyta</taxon>
        <taxon>Tracheophyta</taxon>
        <taxon>Spermatophyta</taxon>
        <taxon>Magnoliopsida</taxon>
        <taxon>Liliopsida</taxon>
        <taxon>Poales</taxon>
        <taxon>Poaceae</taxon>
        <taxon>BOP clade</taxon>
        <taxon>Oryzoideae</taxon>
        <taxon>Oryzeae</taxon>
        <taxon>Oryzinae</taxon>
        <taxon>Oryza</taxon>
    </lineage>
</organism>
<dbReference type="Gene3D" id="1.10.510.10">
    <property type="entry name" value="Transferase(Phosphotransferase) domain 1"/>
    <property type="match status" value="1"/>
</dbReference>
<dbReference type="SUPFAM" id="SSF56112">
    <property type="entry name" value="Protein kinase-like (PK-like)"/>
    <property type="match status" value="1"/>
</dbReference>
<evidence type="ECO:0000256" key="1">
    <source>
        <dbReference type="ARBA" id="ARBA00000900"/>
    </source>
</evidence>
<dbReference type="PaxDb" id="65489-OBART01G20610.1"/>
<accession>A0A0D3EQI4</accession>
<dbReference type="Proteomes" id="UP000026960">
    <property type="component" value="Chromosome 1"/>
</dbReference>
<dbReference type="InterPro" id="IPR051348">
    <property type="entry name" value="U-box_ubiquitin_ligases"/>
</dbReference>